<evidence type="ECO:0000259" key="7">
    <source>
        <dbReference type="Pfam" id="PF00441"/>
    </source>
</evidence>
<evidence type="ECO:0000256" key="4">
    <source>
        <dbReference type="ARBA" id="ARBA00022827"/>
    </source>
</evidence>
<dbReference type="PANTHER" id="PTHR48083">
    <property type="entry name" value="MEDIUM-CHAIN SPECIFIC ACYL-COA DEHYDROGENASE, MITOCHONDRIAL-RELATED"/>
    <property type="match status" value="1"/>
</dbReference>
<feature type="domain" description="Acyl-CoA dehydrogenase/oxidase C-terminal" evidence="7">
    <location>
        <begin position="276"/>
        <end position="427"/>
    </location>
</feature>
<dbReference type="InterPro" id="IPR050741">
    <property type="entry name" value="Acyl-CoA_dehydrogenase"/>
</dbReference>
<protein>
    <recommendedName>
        <fullName evidence="12">Acyl-CoA dehydrogenase NM domain-like protein</fullName>
    </recommendedName>
</protein>
<evidence type="ECO:0000256" key="3">
    <source>
        <dbReference type="ARBA" id="ARBA00022630"/>
    </source>
</evidence>
<evidence type="ECO:0008006" key="12">
    <source>
        <dbReference type="Google" id="ProtNLM"/>
    </source>
</evidence>
<dbReference type="PANTHER" id="PTHR48083:SF32">
    <property type="entry name" value="ACYL-COA DEHYDROGENASE NM DOMAIN-LIKE PROTEIN"/>
    <property type="match status" value="1"/>
</dbReference>
<keyword evidence="11" id="KW-1185">Reference proteome</keyword>
<dbReference type="EMBL" id="SWKU01000060">
    <property type="protein sequence ID" value="KAF2993098.1"/>
    <property type="molecule type" value="Genomic_DNA"/>
</dbReference>
<evidence type="ECO:0000256" key="5">
    <source>
        <dbReference type="ARBA" id="ARBA00023002"/>
    </source>
</evidence>
<dbReference type="Pfam" id="PF00441">
    <property type="entry name" value="Acyl-CoA_dh_1"/>
    <property type="match status" value="1"/>
</dbReference>
<dbReference type="SUPFAM" id="SSF47203">
    <property type="entry name" value="Acyl-CoA dehydrogenase C-terminal domain-like"/>
    <property type="match status" value="1"/>
</dbReference>
<evidence type="ECO:0000259" key="9">
    <source>
        <dbReference type="Pfam" id="PF02771"/>
    </source>
</evidence>
<dbReference type="InterPro" id="IPR013786">
    <property type="entry name" value="AcylCoA_DH/ox_N"/>
</dbReference>
<dbReference type="GO" id="GO:0003995">
    <property type="term" value="F:acyl-CoA dehydrogenase activity"/>
    <property type="evidence" value="ECO:0007669"/>
    <property type="project" value="TreeGrafter"/>
</dbReference>
<dbReference type="Gene3D" id="2.40.110.10">
    <property type="entry name" value="Butyryl-CoA Dehydrogenase, subunit A, domain 2"/>
    <property type="match status" value="1"/>
</dbReference>
<dbReference type="AlphaFoldDB" id="A0A9P4W519"/>
<comment type="caution">
    <text evidence="10">The sequence shown here is derived from an EMBL/GenBank/DDBJ whole genome shotgun (WGS) entry which is preliminary data.</text>
</comment>
<dbReference type="GO" id="GO:0033539">
    <property type="term" value="P:fatty acid beta-oxidation using acyl-CoA dehydrogenase"/>
    <property type="evidence" value="ECO:0007669"/>
    <property type="project" value="TreeGrafter"/>
</dbReference>
<evidence type="ECO:0000256" key="1">
    <source>
        <dbReference type="ARBA" id="ARBA00001974"/>
    </source>
</evidence>
<comment type="cofactor">
    <cofactor evidence="1 6">
        <name>FAD</name>
        <dbReference type="ChEBI" id="CHEBI:57692"/>
    </cofactor>
</comment>
<dbReference type="Proteomes" id="UP000801428">
    <property type="component" value="Unassembled WGS sequence"/>
</dbReference>
<dbReference type="InterPro" id="IPR046373">
    <property type="entry name" value="Acyl-CoA_Oxase/DH_mid-dom_sf"/>
</dbReference>
<sequence>MSVPYNLLQNAASGHIPASQRVPIIAKPWLSERAAKTLDIVEKFVEEECIPADKVFARQLGETTQERFSAHPQIIEDMKKRARELGLWNMFLPKAHFKEGAGFSNLEYGLMAEYLGKSTIASEATNCAAPDTGNMEVLAKYGTEAQKRKWLDPLLEGKIRSAFLMTEPQVASSDATNIEMTIKRDGDHYVLNGQKWWSSGIGDPRCKIFIVLGKTDPNNADKYKQQSVILVSAETPGVTIHRMLSVMGFDDAPHGHGHVTFTNVRVPASNMVLGEGRGFEIIQGRLGPGRIHHAMRSIGSAEKALEWMLARLNDPRKKPFGEMLHKHGIMLERVARARIEIDAARLAVLNAAIKIDETNAKGALKEIAEVKVLVPEVNLKVIDWAIQAYGGAGVCQDTPLANMYSHGRTMRIVDGPDEVHLLQLGRNENKRGPAHKARIEGQLQKGDELCRQYGIEPRDPLYLNRTSAEASKL</sequence>
<dbReference type="FunFam" id="2.40.110.10:FF:000002">
    <property type="entry name" value="Acyl-CoA dehydrogenase fadE12"/>
    <property type="match status" value="1"/>
</dbReference>
<evidence type="ECO:0000256" key="6">
    <source>
        <dbReference type="RuleBase" id="RU362125"/>
    </source>
</evidence>
<organism evidence="10 11">
    <name type="scientific">Curvularia kusanoi</name>
    <name type="common">Cochliobolus kusanoi</name>
    <dbReference type="NCBI Taxonomy" id="90978"/>
    <lineage>
        <taxon>Eukaryota</taxon>
        <taxon>Fungi</taxon>
        <taxon>Dikarya</taxon>
        <taxon>Ascomycota</taxon>
        <taxon>Pezizomycotina</taxon>
        <taxon>Dothideomycetes</taxon>
        <taxon>Pleosporomycetidae</taxon>
        <taxon>Pleosporales</taxon>
        <taxon>Pleosporineae</taxon>
        <taxon>Pleosporaceae</taxon>
        <taxon>Curvularia</taxon>
    </lineage>
</organism>
<dbReference type="GO" id="GO:0050660">
    <property type="term" value="F:flavin adenine dinucleotide binding"/>
    <property type="evidence" value="ECO:0007669"/>
    <property type="project" value="InterPro"/>
</dbReference>
<dbReference type="InterPro" id="IPR006091">
    <property type="entry name" value="Acyl-CoA_Oxase/DH_mid-dom"/>
</dbReference>
<dbReference type="InterPro" id="IPR009100">
    <property type="entry name" value="AcylCoA_DH/oxidase_NM_dom_sf"/>
</dbReference>
<dbReference type="InterPro" id="IPR009075">
    <property type="entry name" value="AcylCo_DH/oxidase_C"/>
</dbReference>
<evidence type="ECO:0000313" key="10">
    <source>
        <dbReference type="EMBL" id="KAF2993098.1"/>
    </source>
</evidence>
<comment type="similarity">
    <text evidence="2 6">Belongs to the acyl-CoA dehydrogenase family.</text>
</comment>
<accession>A0A9P4W519</accession>
<reference evidence="10" key="1">
    <citation type="submission" date="2019-04" db="EMBL/GenBank/DDBJ databases">
        <title>Sequencing of skin fungus with MAO and IRED activity.</title>
        <authorList>
            <person name="Marsaioli A.J."/>
            <person name="Bonatto J.M.C."/>
            <person name="Reis Junior O."/>
        </authorList>
    </citation>
    <scope>NUCLEOTIDE SEQUENCE</scope>
    <source>
        <strain evidence="10">30M1</strain>
    </source>
</reference>
<proteinExistence type="inferred from homology"/>
<dbReference type="SUPFAM" id="SSF56645">
    <property type="entry name" value="Acyl-CoA dehydrogenase NM domain-like"/>
    <property type="match status" value="1"/>
</dbReference>
<dbReference type="Pfam" id="PF02770">
    <property type="entry name" value="Acyl-CoA_dh_M"/>
    <property type="match status" value="1"/>
</dbReference>
<keyword evidence="5 6" id="KW-0560">Oxidoreductase</keyword>
<keyword evidence="4 6" id="KW-0274">FAD</keyword>
<gene>
    <name evidence="10" type="ORF">E8E13_000544</name>
</gene>
<name>A0A9P4W519_CURKU</name>
<evidence type="ECO:0000256" key="2">
    <source>
        <dbReference type="ARBA" id="ARBA00009347"/>
    </source>
</evidence>
<dbReference type="Pfam" id="PF02771">
    <property type="entry name" value="Acyl-CoA_dh_N"/>
    <property type="match status" value="1"/>
</dbReference>
<dbReference type="GO" id="GO:0005737">
    <property type="term" value="C:cytoplasm"/>
    <property type="evidence" value="ECO:0007669"/>
    <property type="project" value="TreeGrafter"/>
</dbReference>
<dbReference type="OrthoDB" id="434771at2759"/>
<dbReference type="InterPro" id="IPR036250">
    <property type="entry name" value="AcylCo_DH-like_C"/>
</dbReference>
<dbReference type="Gene3D" id="1.20.140.10">
    <property type="entry name" value="Butyryl-CoA Dehydrogenase, subunit A, domain 3"/>
    <property type="match status" value="1"/>
</dbReference>
<evidence type="ECO:0000313" key="11">
    <source>
        <dbReference type="Proteomes" id="UP000801428"/>
    </source>
</evidence>
<feature type="domain" description="Acyl-CoA oxidase/dehydrogenase middle" evidence="8">
    <location>
        <begin position="162"/>
        <end position="264"/>
    </location>
</feature>
<dbReference type="InterPro" id="IPR037069">
    <property type="entry name" value="AcylCoA_DH/ox_N_sf"/>
</dbReference>
<evidence type="ECO:0000259" key="8">
    <source>
        <dbReference type="Pfam" id="PF02770"/>
    </source>
</evidence>
<dbReference type="Gene3D" id="1.10.540.10">
    <property type="entry name" value="Acyl-CoA dehydrogenase/oxidase, N-terminal domain"/>
    <property type="match status" value="1"/>
</dbReference>
<keyword evidence="3 6" id="KW-0285">Flavoprotein</keyword>
<feature type="domain" description="Acyl-CoA dehydrogenase/oxidase N-terminal" evidence="9">
    <location>
        <begin position="38"/>
        <end position="158"/>
    </location>
</feature>